<dbReference type="EMBL" id="PFIC01000074">
    <property type="protein sequence ID" value="PIX17545.1"/>
    <property type="molecule type" value="Genomic_DNA"/>
</dbReference>
<reference evidence="2" key="1">
    <citation type="submission" date="2017-09" db="EMBL/GenBank/DDBJ databases">
        <title>Depth-based differentiation of microbial function through sediment-hosted aquifers and enrichment of novel symbionts in the deep terrestrial subsurface.</title>
        <authorList>
            <person name="Probst A.J."/>
            <person name="Ladd B."/>
            <person name="Jarett J.K."/>
            <person name="Geller-Mcgrath D.E."/>
            <person name="Sieber C.M.K."/>
            <person name="Emerson J.B."/>
            <person name="Anantharaman K."/>
            <person name="Thomas B.C."/>
            <person name="Malmstrom R."/>
            <person name="Stieglmeier M."/>
            <person name="Klingl A."/>
            <person name="Woyke T."/>
            <person name="Ryan C.M."/>
            <person name="Banfield J.F."/>
        </authorList>
    </citation>
    <scope>NUCLEOTIDE SEQUENCE [LARGE SCALE GENOMIC DNA]</scope>
</reference>
<proteinExistence type="predicted"/>
<dbReference type="AlphaFoldDB" id="A0A2M7JDQ5"/>
<protein>
    <recommendedName>
        <fullName evidence="3">IPT/TIG domain-containing protein</fullName>
    </recommendedName>
</protein>
<organism evidence="1 2">
    <name type="scientific">Candidatus Desantisbacteria bacterium CG_4_8_14_3_um_filter_40_12</name>
    <dbReference type="NCBI Taxonomy" id="1974545"/>
    <lineage>
        <taxon>Bacteria</taxon>
        <taxon>Candidatus Desantisiibacteriota</taxon>
    </lineage>
</organism>
<name>A0A2M7JDQ5_9BACT</name>
<dbReference type="Proteomes" id="UP000229297">
    <property type="component" value="Unassembled WGS sequence"/>
</dbReference>
<gene>
    <name evidence="1" type="ORF">COZ71_02745</name>
</gene>
<comment type="caution">
    <text evidence="1">The sequence shown here is derived from an EMBL/GenBank/DDBJ whole genome shotgun (WGS) entry which is preliminary data.</text>
</comment>
<dbReference type="InterPro" id="IPR013783">
    <property type="entry name" value="Ig-like_fold"/>
</dbReference>
<dbReference type="Gene3D" id="2.60.40.10">
    <property type="entry name" value="Immunoglobulins"/>
    <property type="match status" value="2"/>
</dbReference>
<accession>A0A2M7JDQ5</accession>
<evidence type="ECO:0000313" key="2">
    <source>
        <dbReference type="Proteomes" id="UP000229297"/>
    </source>
</evidence>
<sequence length="553" mass="57874">AIRLLFGENATITTTTAAINGSWTAIFTVDTQVCGTTTITGYDSNSQASGTFTILPNFYQYTPKSGTVGTPVVVNGNGFGAVEDVRITFGNNVTITIATTNTIGLFTSSWTVDLQPYGTKTVKAEGLDSGRTFEDIFDISSVITGMTPTVGSVTTQITITGNGFGANENIRISYGNRVTIGETICDSNGSWTTTFVIDTQTYGTRSVIVSGLGSSRNDSRLLKLVARMWLVSPNTGTVGTKITVYGDGYNGVETILFNFKGLSVIADSAPIVSGANGSWTASFNVPTQVAGTTTVSASGTGMNNSYQTTENTFWITSKITSVTPTTGPVATKVTITGDGYSGFESVRIAFGTNQTITNVTTSVHGTFSTVWTVDTQAIGTTTITAIGNITMDDDIFVIKTGIASITPASGTVGREITITGGGYRAYESVTIGLGNNSAINSCTADANGWITGTWTVDEQSWGDKEVRATGEQSTAYGVISFCVLQHLVSVNPTEGTVGRVITVYGNGWTHGEMTIHFGETLAITKGSASSNGTFSIPFTINTQGFGTTTVTAR</sequence>
<evidence type="ECO:0000313" key="1">
    <source>
        <dbReference type="EMBL" id="PIX17545.1"/>
    </source>
</evidence>
<feature type="non-terminal residue" evidence="1">
    <location>
        <position position="553"/>
    </location>
</feature>
<feature type="non-terminal residue" evidence="1">
    <location>
        <position position="1"/>
    </location>
</feature>
<dbReference type="SUPFAM" id="SSF81296">
    <property type="entry name" value="E set domains"/>
    <property type="match status" value="1"/>
</dbReference>
<evidence type="ECO:0008006" key="3">
    <source>
        <dbReference type="Google" id="ProtNLM"/>
    </source>
</evidence>
<dbReference type="InterPro" id="IPR014756">
    <property type="entry name" value="Ig_E-set"/>
</dbReference>